<dbReference type="Pfam" id="PF07586">
    <property type="entry name" value="HXXSHH"/>
    <property type="match status" value="1"/>
</dbReference>
<dbReference type="AlphaFoldDB" id="A0A5C5WWF9"/>
<organism evidence="1 2">
    <name type="scientific">Rubripirellula amarantea</name>
    <dbReference type="NCBI Taxonomy" id="2527999"/>
    <lineage>
        <taxon>Bacteria</taxon>
        <taxon>Pseudomonadati</taxon>
        <taxon>Planctomycetota</taxon>
        <taxon>Planctomycetia</taxon>
        <taxon>Pirellulales</taxon>
        <taxon>Pirellulaceae</taxon>
        <taxon>Rubripirellula</taxon>
    </lineage>
</organism>
<proteinExistence type="predicted"/>
<evidence type="ECO:0008006" key="3">
    <source>
        <dbReference type="Google" id="ProtNLM"/>
    </source>
</evidence>
<dbReference type="EMBL" id="SJPI01000001">
    <property type="protein sequence ID" value="TWT54930.1"/>
    <property type="molecule type" value="Genomic_DNA"/>
</dbReference>
<keyword evidence="2" id="KW-1185">Reference proteome</keyword>
<dbReference type="InterPro" id="IPR011447">
    <property type="entry name" value="DUF1552"/>
</dbReference>
<sequence length="437" mass="48295">MPILLKNNALPRRTFLRGLGVGLSLPLLDAMRPAVLSAAERSAAETVPRRMLGVCNNLGLLPEKFFPTDSGANYTLSPYLKNLEKHRDDFSVFSGVWHPDVDGGHPADNCFLTAAPHPGSGGFRNTISLDQHIAEHVGHLTRFPSMTLGVNVQRGLRSLSWTGAGVLIPCEENPRTVYEQLFLQGSPDEVNAQVAKLSVGQSIMDAVAGQTKALQRKLGKKDRNRVDQYLTGVRELEQRLEAAKEWEHVPKPKPRGETPLNPEDPKAYMDKVRLMYDMARLAFETDSTRAVTLMLDSVNSPAIDVDGIQITDGYHNLSHHGKNEAKIKQLEAIDVWHMRLLDELFTKLKNVEEGSDSLLDRTMIVYGSNLGNANTHVTTNLPVLLAGGGFRHGSHLAFDTENNYPLPNLFVSMLQRFGIETDKFATSTGTFRGLQLA</sequence>
<evidence type="ECO:0000313" key="2">
    <source>
        <dbReference type="Proteomes" id="UP000316598"/>
    </source>
</evidence>
<gene>
    <name evidence="1" type="ORF">Pla22_25840</name>
</gene>
<evidence type="ECO:0000313" key="1">
    <source>
        <dbReference type="EMBL" id="TWT54930.1"/>
    </source>
</evidence>
<accession>A0A5C5WWF9</accession>
<dbReference type="RefSeq" id="WP_146514888.1">
    <property type="nucleotide sequence ID" value="NZ_SJPI01000001.1"/>
</dbReference>
<name>A0A5C5WWF9_9BACT</name>
<comment type="caution">
    <text evidence="1">The sequence shown here is derived from an EMBL/GenBank/DDBJ whole genome shotgun (WGS) entry which is preliminary data.</text>
</comment>
<reference evidence="1 2" key="1">
    <citation type="submission" date="2019-02" db="EMBL/GenBank/DDBJ databases">
        <title>Deep-cultivation of Planctomycetes and their phenomic and genomic characterization uncovers novel biology.</title>
        <authorList>
            <person name="Wiegand S."/>
            <person name="Jogler M."/>
            <person name="Boedeker C."/>
            <person name="Pinto D."/>
            <person name="Vollmers J."/>
            <person name="Rivas-Marin E."/>
            <person name="Kohn T."/>
            <person name="Peeters S.H."/>
            <person name="Heuer A."/>
            <person name="Rast P."/>
            <person name="Oberbeckmann S."/>
            <person name="Bunk B."/>
            <person name="Jeske O."/>
            <person name="Meyerdierks A."/>
            <person name="Storesund J.E."/>
            <person name="Kallscheuer N."/>
            <person name="Luecker S."/>
            <person name="Lage O.M."/>
            <person name="Pohl T."/>
            <person name="Merkel B.J."/>
            <person name="Hornburger P."/>
            <person name="Mueller R.-W."/>
            <person name="Bruemmer F."/>
            <person name="Labrenz M."/>
            <person name="Spormann A.M."/>
            <person name="Op Den Camp H."/>
            <person name="Overmann J."/>
            <person name="Amann R."/>
            <person name="Jetten M.S.M."/>
            <person name="Mascher T."/>
            <person name="Medema M.H."/>
            <person name="Devos D.P."/>
            <person name="Kaster A.-K."/>
            <person name="Ovreas L."/>
            <person name="Rohde M."/>
            <person name="Galperin M.Y."/>
            <person name="Jogler C."/>
        </authorList>
    </citation>
    <scope>NUCLEOTIDE SEQUENCE [LARGE SCALE GENOMIC DNA]</scope>
    <source>
        <strain evidence="1 2">Pla22</strain>
    </source>
</reference>
<dbReference type="OrthoDB" id="9146593at2"/>
<protein>
    <recommendedName>
        <fullName evidence="3">DUF1552 domain-containing protein</fullName>
    </recommendedName>
</protein>
<dbReference type="Proteomes" id="UP000316598">
    <property type="component" value="Unassembled WGS sequence"/>
</dbReference>